<dbReference type="SMART" id="SM00052">
    <property type="entry name" value="EAL"/>
    <property type="match status" value="1"/>
</dbReference>
<dbReference type="OrthoDB" id="197861at2"/>
<evidence type="ECO:0000259" key="6">
    <source>
        <dbReference type="PROSITE" id="PS50112"/>
    </source>
</evidence>
<name>A0A1T5JLL5_9GAMM</name>
<evidence type="ECO:0000259" key="9">
    <source>
        <dbReference type="PROSITE" id="PS50883"/>
    </source>
</evidence>
<dbReference type="InterPro" id="IPR035965">
    <property type="entry name" value="PAS-like_dom_sf"/>
</dbReference>
<dbReference type="CDD" id="cd00130">
    <property type="entry name" value="PAS"/>
    <property type="match status" value="1"/>
</dbReference>
<dbReference type="InterPro" id="IPR043128">
    <property type="entry name" value="Rev_trsase/Diguanyl_cyclase"/>
</dbReference>
<dbReference type="EMBL" id="FUZV01000001">
    <property type="protein sequence ID" value="SKC52118.1"/>
    <property type="molecule type" value="Genomic_DNA"/>
</dbReference>
<dbReference type="PROSITE" id="PS50113">
    <property type="entry name" value="PAC"/>
    <property type="match status" value="2"/>
</dbReference>
<dbReference type="NCBIfam" id="TIGR00254">
    <property type="entry name" value="GGDEF"/>
    <property type="match status" value="1"/>
</dbReference>
<dbReference type="PROSITE" id="PS50112">
    <property type="entry name" value="PAS"/>
    <property type="match status" value="1"/>
</dbReference>
<evidence type="ECO:0000256" key="2">
    <source>
        <dbReference type="ARBA" id="ARBA00022692"/>
    </source>
</evidence>
<dbReference type="InterPro" id="IPR006189">
    <property type="entry name" value="CHASE_dom"/>
</dbReference>
<feature type="domain" description="EAL" evidence="9">
    <location>
        <begin position="907"/>
        <end position="1159"/>
    </location>
</feature>
<dbReference type="SUPFAM" id="SSF55785">
    <property type="entry name" value="PYP-like sensor domain (PAS domain)"/>
    <property type="match status" value="3"/>
</dbReference>
<reference evidence="11 12" key="1">
    <citation type="submission" date="2017-02" db="EMBL/GenBank/DDBJ databases">
        <authorList>
            <person name="Peterson S.W."/>
        </authorList>
    </citation>
    <scope>NUCLEOTIDE SEQUENCE [LARGE SCALE GENOMIC DNA]</scope>
    <source>
        <strain evidence="11 12">P15</strain>
    </source>
</reference>
<dbReference type="InterPro" id="IPR000160">
    <property type="entry name" value="GGDEF_dom"/>
</dbReference>
<dbReference type="GO" id="GO:0016020">
    <property type="term" value="C:membrane"/>
    <property type="evidence" value="ECO:0007669"/>
    <property type="project" value="UniProtKB-SubCell"/>
</dbReference>
<sequence>MEFDLERASERRALSGSRSSAADRRRRLDVMAWVVLLLSLLLSLWFGVASWQQAQSSAEARFSAHANAVATALVTHMNAYEDTVRSAAAVLEAHPRIDRDGFRAFVEKLRIPSRPAGVHGLGFARRVMAADLGAYELERQADYGAEFHVYPSGVRSEYAIIDLIYPERRGMLSLLGKDVFAEPQRRAAMERARDTGQLTSAARVSLTDSSRGQPGLPGFLLYAPVYATPLTADADVRTRRAALRGYASAGFGWSRVMEEAMGESEASAFDVRLVARVDRDTLQTIYERTPVISRYGPSMRPAFRHSVPIRFLGNSWELSMSSPPARVAIPGLLPILGLTAAGIAFGLLLFFLLRNVARTDRRSRALLDAVADHLPALIAYLDKDGCYGFANRATRDWFSAGKAWNERGIEEVHAEDPNFLAELKQAMRDASADHATVWETVLGRPERSVQVHLVPDVETDRSIAGWYLMITDNSEQKRAQRDLAMARDHLQRVTDKLPALIAQYDRNQRAVFFNRACAELVIWQRPYRAGIHIRDLFGEERYGRRKPYIDAVLAGRDVDFETTFPTPDGPRRMHTYYTPDVDETGAVVGFFVMSIDISEKARLENALFDANARAEVTLSSINEAVITADIDSRVNYMNPAAEAISGWRLDDARGLPLDVVVPVGPGRESPAEDGSPVLAVVAGDLELTRHDGHRIVVERSLSPLYDRAETAIGSVMVLRDITEARVLSARMAYLAHHDSLTALPNRLQLNETLAQLIAKATHLGTGVAVLFIDLDLFKHVNDALGHHIGDQLLQQVARRIQRNIGNLGSVYRTGGDEFVVLLDNVVTRASVAQVAERLLAIAGTPYPVASHELHQAFSIGVSLFPEDGYDASTLMMRADAAMYLAKRNGRNAFRFYTHELASSVDARIELESALRRSLRNGDLTLFYQPQIDRSTGNVVGVEGLVRWRRGERLMLPGEFLPIAEETNLIVDIDQWAIREACRQSRQWQHAGLPPIRVSVNVAAANFDTDSLVETVTAALHESGLPPDLLELEVTETTLMRDVQRTDRILRALKNLGVRIAIDDFGTGFSSLSYLGNYGFNVLKIDQSFVRDVTEPNQGAITRAIISLAAQLQCRTVAEGVESEAQLAWLVANGCDELQGNFFSTPMPASDFAEMMAKQPHWPMPEPPRGMHMHWS</sequence>
<dbReference type="Proteomes" id="UP000190341">
    <property type="component" value="Unassembled WGS sequence"/>
</dbReference>
<dbReference type="InterPro" id="IPR029787">
    <property type="entry name" value="Nucleotide_cyclase"/>
</dbReference>
<evidence type="ECO:0000313" key="12">
    <source>
        <dbReference type="Proteomes" id="UP000190341"/>
    </source>
</evidence>
<dbReference type="CDD" id="cd01948">
    <property type="entry name" value="EAL"/>
    <property type="match status" value="1"/>
</dbReference>
<evidence type="ECO:0000259" key="10">
    <source>
        <dbReference type="PROSITE" id="PS50887"/>
    </source>
</evidence>
<dbReference type="PROSITE" id="PS50839">
    <property type="entry name" value="CHASE"/>
    <property type="match status" value="1"/>
</dbReference>
<evidence type="ECO:0000256" key="3">
    <source>
        <dbReference type="ARBA" id="ARBA00022989"/>
    </source>
</evidence>
<dbReference type="InterPro" id="IPR001610">
    <property type="entry name" value="PAC"/>
</dbReference>
<evidence type="ECO:0000256" key="4">
    <source>
        <dbReference type="ARBA" id="ARBA00023136"/>
    </source>
</evidence>
<feature type="domain" description="PAC" evidence="7">
    <location>
        <begin position="681"/>
        <end position="733"/>
    </location>
</feature>
<dbReference type="Pfam" id="PF00990">
    <property type="entry name" value="GGDEF"/>
    <property type="match status" value="1"/>
</dbReference>
<dbReference type="STRING" id="428993.SAMN06296058_0880"/>
<comment type="subcellular location">
    <subcellularLocation>
        <location evidence="1">Membrane</location>
    </subcellularLocation>
</comment>
<dbReference type="PROSITE" id="PS50883">
    <property type="entry name" value="EAL"/>
    <property type="match status" value="1"/>
</dbReference>
<proteinExistence type="predicted"/>
<feature type="domain" description="PAC" evidence="7">
    <location>
        <begin position="558"/>
        <end position="609"/>
    </location>
</feature>
<evidence type="ECO:0000259" key="8">
    <source>
        <dbReference type="PROSITE" id="PS50839"/>
    </source>
</evidence>
<dbReference type="InterPro" id="IPR035919">
    <property type="entry name" value="EAL_sf"/>
</dbReference>
<dbReference type="InterPro" id="IPR013656">
    <property type="entry name" value="PAS_4"/>
</dbReference>
<gene>
    <name evidence="11" type="ORF">SAMN06296058_0880</name>
</gene>
<dbReference type="SMART" id="SM01079">
    <property type="entry name" value="CHASE"/>
    <property type="match status" value="1"/>
</dbReference>
<feature type="domain" description="PAS" evidence="6">
    <location>
        <begin position="610"/>
        <end position="654"/>
    </location>
</feature>
<dbReference type="SUPFAM" id="SSF55073">
    <property type="entry name" value="Nucleotide cyclase"/>
    <property type="match status" value="1"/>
</dbReference>
<organism evidence="11 12">
    <name type="scientific">Pseudoxanthomonas indica</name>
    <dbReference type="NCBI Taxonomy" id="428993"/>
    <lineage>
        <taxon>Bacteria</taxon>
        <taxon>Pseudomonadati</taxon>
        <taxon>Pseudomonadota</taxon>
        <taxon>Gammaproteobacteria</taxon>
        <taxon>Lysobacterales</taxon>
        <taxon>Lysobacteraceae</taxon>
        <taxon>Pseudoxanthomonas</taxon>
    </lineage>
</organism>
<dbReference type="Pfam" id="PF00563">
    <property type="entry name" value="EAL"/>
    <property type="match status" value="1"/>
</dbReference>
<keyword evidence="3 5" id="KW-1133">Transmembrane helix</keyword>
<dbReference type="SMART" id="SM00091">
    <property type="entry name" value="PAS"/>
    <property type="match status" value="3"/>
</dbReference>
<dbReference type="RefSeq" id="WP_079723244.1">
    <property type="nucleotide sequence ID" value="NZ_BMCL01000003.1"/>
</dbReference>
<dbReference type="InterPro" id="IPR000700">
    <property type="entry name" value="PAS-assoc_C"/>
</dbReference>
<dbReference type="GO" id="GO:0007165">
    <property type="term" value="P:signal transduction"/>
    <property type="evidence" value="ECO:0007669"/>
    <property type="project" value="UniProtKB-ARBA"/>
</dbReference>
<keyword evidence="2 5" id="KW-0812">Transmembrane</keyword>
<dbReference type="Gene3D" id="3.30.450.350">
    <property type="entry name" value="CHASE domain"/>
    <property type="match status" value="1"/>
</dbReference>
<dbReference type="AlphaFoldDB" id="A0A1T5JLL5"/>
<keyword evidence="12" id="KW-1185">Reference proteome</keyword>
<dbReference type="Pfam" id="PF08448">
    <property type="entry name" value="PAS_4"/>
    <property type="match status" value="3"/>
</dbReference>
<protein>
    <submittedName>
        <fullName evidence="11">PAS domain S-box-containing protein/diguanylate cyclase (GGDEF) domain-containing protein</fullName>
    </submittedName>
</protein>
<dbReference type="PANTHER" id="PTHR44757:SF2">
    <property type="entry name" value="BIOFILM ARCHITECTURE MAINTENANCE PROTEIN MBAA"/>
    <property type="match status" value="1"/>
</dbReference>
<dbReference type="PROSITE" id="PS50887">
    <property type="entry name" value="GGDEF"/>
    <property type="match status" value="1"/>
</dbReference>
<dbReference type="SUPFAM" id="SSF141868">
    <property type="entry name" value="EAL domain-like"/>
    <property type="match status" value="1"/>
</dbReference>
<dbReference type="SMART" id="SM00267">
    <property type="entry name" value="GGDEF"/>
    <property type="match status" value="1"/>
</dbReference>
<dbReference type="InterPro" id="IPR052155">
    <property type="entry name" value="Biofilm_reg_signaling"/>
</dbReference>
<feature type="domain" description="GGDEF" evidence="10">
    <location>
        <begin position="765"/>
        <end position="898"/>
    </location>
</feature>
<dbReference type="GO" id="GO:0003824">
    <property type="term" value="F:catalytic activity"/>
    <property type="evidence" value="ECO:0007669"/>
    <property type="project" value="UniProtKB-ARBA"/>
</dbReference>
<dbReference type="CDD" id="cd01949">
    <property type="entry name" value="GGDEF"/>
    <property type="match status" value="1"/>
</dbReference>
<dbReference type="Gene3D" id="3.20.20.450">
    <property type="entry name" value="EAL domain"/>
    <property type="match status" value="1"/>
</dbReference>
<evidence type="ECO:0000256" key="5">
    <source>
        <dbReference type="SAM" id="Phobius"/>
    </source>
</evidence>
<feature type="transmembrane region" description="Helical" evidence="5">
    <location>
        <begin position="331"/>
        <end position="353"/>
    </location>
</feature>
<dbReference type="InterPro" id="IPR001633">
    <property type="entry name" value="EAL_dom"/>
</dbReference>
<accession>A0A1T5JLL5</accession>
<dbReference type="Gene3D" id="3.30.450.20">
    <property type="entry name" value="PAS domain"/>
    <property type="match status" value="3"/>
</dbReference>
<dbReference type="NCBIfam" id="TIGR00229">
    <property type="entry name" value="sensory_box"/>
    <property type="match status" value="1"/>
</dbReference>
<evidence type="ECO:0000313" key="11">
    <source>
        <dbReference type="EMBL" id="SKC52118.1"/>
    </source>
</evidence>
<dbReference type="InterPro" id="IPR000014">
    <property type="entry name" value="PAS"/>
</dbReference>
<dbReference type="InterPro" id="IPR042240">
    <property type="entry name" value="CHASE_sf"/>
</dbReference>
<dbReference type="Pfam" id="PF03924">
    <property type="entry name" value="CHASE"/>
    <property type="match status" value="1"/>
</dbReference>
<dbReference type="SMART" id="SM00086">
    <property type="entry name" value="PAC"/>
    <property type="match status" value="2"/>
</dbReference>
<evidence type="ECO:0000256" key="1">
    <source>
        <dbReference type="ARBA" id="ARBA00004370"/>
    </source>
</evidence>
<feature type="transmembrane region" description="Helical" evidence="5">
    <location>
        <begin position="30"/>
        <end position="51"/>
    </location>
</feature>
<dbReference type="Gene3D" id="3.30.70.270">
    <property type="match status" value="1"/>
</dbReference>
<keyword evidence="4 5" id="KW-0472">Membrane</keyword>
<evidence type="ECO:0000259" key="7">
    <source>
        <dbReference type="PROSITE" id="PS50113"/>
    </source>
</evidence>
<feature type="domain" description="CHASE" evidence="8">
    <location>
        <begin position="93"/>
        <end position="263"/>
    </location>
</feature>
<dbReference type="PANTHER" id="PTHR44757">
    <property type="entry name" value="DIGUANYLATE CYCLASE DGCP"/>
    <property type="match status" value="1"/>
</dbReference>